<keyword evidence="1" id="KW-0175">Coiled coil</keyword>
<evidence type="ECO:0000313" key="4">
    <source>
        <dbReference type="WBParaSite" id="ALUE_0001352101-mRNA-1"/>
    </source>
</evidence>
<dbReference type="AlphaFoldDB" id="A0A9J2PVC6"/>
<feature type="coiled-coil region" evidence="1">
    <location>
        <begin position="1"/>
        <end position="28"/>
    </location>
</feature>
<feature type="transmembrane region" description="Helical" evidence="2">
    <location>
        <begin position="35"/>
        <end position="57"/>
    </location>
</feature>
<proteinExistence type="predicted"/>
<sequence>MEGAKLGQQELERQLENFRNIAEQRQAAKMVRWMYHFPLIISIAVFISQLFNVGILFSYSRDFNRLFDLLVEYMNRTEVVSTVNADSDPYHVEGINSERLEIVDKVNILLSTC</sequence>
<accession>A0A9J2PVC6</accession>
<organism evidence="3 4">
    <name type="scientific">Ascaris lumbricoides</name>
    <name type="common">Giant roundworm</name>
    <dbReference type="NCBI Taxonomy" id="6252"/>
    <lineage>
        <taxon>Eukaryota</taxon>
        <taxon>Metazoa</taxon>
        <taxon>Ecdysozoa</taxon>
        <taxon>Nematoda</taxon>
        <taxon>Chromadorea</taxon>
        <taxon>Rhabditida</taxon>
        <taxon>Spirurina</taxon>
        <taxon>Ascaridomorpha</taxon>
        <taxon>Ascaridoidea</taxon>
        <taxon>Ascarididae</taxon>
        <taxon>Ascaris</taxon>
    </lineage>
</organism>
<name>A0A9J2PVC6_ASCLU</name>
<reference evidence="4" key="1">
    <citation type="submission" date="2023-03" db="UniProtKB">
        <authorList>
            <consortium name="WormBaseParasite"/>
        </authorList>
    </citation>
    <scope>IDENTIFICATION</scope>
</reference>
<evidence type="ECO:0000256" key="2">
    <source>
        <dbReference type="SAM" id="Phobius"/>
    </source>
</evidence>
<evidence type="ECO:0000313" key="3">
    <source>
        <dbReference type="Proteomes" id="UP000036681"/>
    </source>
</evidence>
<dbReference type="WBParaSite" id="ALUE_0001352101-mRNA-1">
    <property type="protein sequence ID" value="ALUE_0001352101-mRNA-1"/>
    <property type="gene ID" value="ALUE_0001352101"/>
</dbReference>
<keyword evidence="3" id="KW-1185">Reference proteome</keyword>
<keyword evidence="2" id="KW-1133">Transmembrane helix</keyword>
<keyword evidence="2" id="KW-0812">Transmembrane</keyword>
<evidence type="ECO:0000256" key="1">
    <source>
        <dbReference type="SAM" id="Coils"/>
    </source>
</evidence>
<protein>
    <submittedName>
        <fullName evidence="4">Uncharacterized protein</fullName>
    </submittedName>
</protein>
<keyword evidence="2" id="KW-0472">Membrane</keyword>
<dbReference type="Proteomes" id="UP000036681">
    <property type="component" value="Unplaced"/>
</dbReference>